<gene>
    <name evidence="1" type="ORF">MKW98_005589</name>
</gene>
<protein>
    <submittedName>
        <fullName evidence="1">Uncharacterized protein</fullName>
    </submittedName>
</protein>
<sequence>YWLAEMSNITEKKDGVCNSYPRFARWNLDALCHAIMDKFKDNLKKFDADIFSK</sequence>
<dbReference type="AlphaFoldDB" id="A0AAD4XK95"/>
<feature type="non-terminal residue" evidence="1">
    <location>
        <position position="53"/>
    </location>
</feature>
<feature type="non-terminal residue" evidence="1">
    <location>
        <position position="1"/>
    </location>
</feature>
<dbReference type="EMBL" id="JAJJMB010008785">
    <property type="protein sequence ID" value="KAI3920763.1"/>
    <property type="molecule type" value="Genomic_DNA"/>
</dbReference>
<proteinExistence type="predicted"/>
<evidence type="ECO:0000313" key="1">
    <source>
        <dbReference type="EMBL" id="KAI3920763.1"/>
    </source>
</evidence>
<comment type="caution">
    <text evidence="1">The sequence shown here is derived from an EMBL/GenBank/DDBJ whole genome shotgun (WGS) entry which is preliminary data.</text>
</comment>
<name>A0AAD4XK95_9MAGN</name>
<accession>A0AAD4XK95</accession>
<keyword evidence="2" id="KW-1185">Reference proteome</keyword>
<organism evidence="1 2">
    <name type="scientific">Papaver atlanticum</name>
    <dbReference type="NCBI Taxonomy" id="357466"/>
    <lineage>
        <taxon>Eukaryota</taxon>
        <taxon>Viridiplantae</taxon>
        <taxon>Streptophyta</taxon>
        <taxon>Embryophyta</taxon>
        <taxon>Tracheophyta</taxon>
        <taxon>Spermatophyta</taxon>
        <taxon>Magnoliopsida</taxon>
        <taxon>Ranunculales</taxon>
        <taxon>Papaveraceae</taxon>
        <taxon>Papaveroideae</taxon>
        <taxon>Papaver</taxon>
    </lineage>
</organism>
<evidence type="ECO:0000313" key="2">
    <source>
        <dbReference type="Proteomes" id="UP001202328"/>
    </source>
</evidence>
<reference evidence="1" key="1">
    <citation type="submission" date="2022-04" db="EMBL/GenBank/DDBJ databases">
        <title>A functionally conserved STORR gene fusion in Papaver species that diverged 16.8 million years ago.</title>
        <authorList>
            <person name="Catania T."/>
        </authorList>
    </citation>
    <scope>NUCLEOTIDE SEQUENCE</scope>
    <source>
        <strain evidence="1">S-188037</strain>
    </source>
</reference>
<dbReference type="Proteomes" id="UP001202328">
    <property type="component" value="Unassembled WGS sequence"/>
</dbReference>